<evidence type="ECO:0008006" key="3">
    <source>
        <dbReference type="Google" id="ProtNLM"/>
    </source>
</evidence>
<dbReference type="RefSeq" id="WP_228982821.1">
    <property type="nucleotide sequence ID" value="NZ_CAJQYY010000034.1"/>
</dbReference>
<gene>
    <name evidence="1" type="ORF">R54767_04696</name>
</gene>
<evidence type="ECO:0000313" key="1">
    <source>
        <dbReference type="EMBL" id="CAG4920274.1"/>
    </source>
</evidence>
<proteinExistence type="predicted"/>
<sequence length="107" mass="12120">MIETALREYDDFLNFRNESIGWVVENMEVSPARFELLNAFNVAFTGCWESLQRIANAISKAGASTKIEHALIASRLKISYEQLRAEAGYFADAWRDEFARLKAGLPS</sequence>
<dbReference type="EMBL" id="CAJQYY010000034">
    <property type="protein sequence ID" value="CAG4920274.1"/>
    <property type="molecule type" value="Genomic_DNA"/>
</dbReference>
<evidence type="ECO:0000313" key="2">
    <source>
        <dbReference type="Proteomes" id="UP000789752"/>
    </source>
</evidence>
<accession>A0ABM8U9R8</accession>
<protein>
    <recommendedName>
        <fullName evidence="3">Four helix bundle protein</fullName>
    </recommendedName>
</protein>
<name>A0ABM8U9R8_9BURK</name>
<comment type="caution">
    <text evidence="1">The sequence shown here is derived from an EMBL/GenBank/DDBJ whole genome shotgun (WGS) entry which is preliminary data.</text>
</comment>
<keyword evidence="2" id="KW-1185">Reference proteome</keyword>
<organism evidence="1 2">
    <name type="scientific">Paraburkholderia gardini</name>
    <dbReference type="NCBI Taxonomy" id="2823469"/>
    <lineage>
        <taxon>Bacteria</taxon>
        <taxon>Pseudomonadati</taxon>
        <taxon>Pseudomonadota</taxon>
        <taxon>Betaproteobacteria</taxon>
        <taxon>Burkholderiales</taxon>
        <taxon>Burkholderiaceae</taxon>
        <taxon>Paraburkholderia</taxon>
    </lineage>
</organism>
<dbReference type="Proteomes" id="UP000789752">
    <property type="component" value="Unassembled WGS sequence"/>
</dbReference>
<reference evidence="1 2" key="1">
    <citation type="submission" date="2021-04" db="EMBL/GenBank/DDBJ databases">
        <authorList>
            <person name="Vanwijnsberghe S."/>
        </authorList>
    </citation>
    <scope>NUCLEOTIDE SEQUENCE [LARGE SCALE GENOMIC DNA]</scope>
    <source>
        <strain evidence="1 2">LMG 32171</strain>
    </source>
</reference>